<dbReference type="eggNOG" id="ENOG502QUVH">
    <property type="taxonomic scope" value="Eukaryota"/>
</dbReference>
<evidence type="ECO:0000259" key="1">
    <source>
        <dbReference type="SMART" id="SM00256"/>
    </source>
</evidence>
<dbReference type="CDD" id="cd22157">
    <property type="entry name" value="F-box_AtFBW1-like"/>
    <property type="match status" value="1"/>
</dbReference>
<reference evidence="2 4" key="2">
    <citation type="journal article" date="2014" name="BMC Genomics">
        <title>An improved genome release (version Mt4.0) for the model legume Medicago truncatula.</title>
        <authorList>
            <person name="Tang H."/>
            <person name="Krishnakumar V."/>
            <person name="Bidwell S."/>
            <person name="Rosen B."/>
            <person name="Chan A."/>
            <person name="Zhou S."/>
            <person name="Gentzbittel L."/>
            <person name="Childs K.L."/>
            <person name="Yandell M."/>
            <person name="Gundlach H."/>
            <person name="Mayer K.F."/>
            <person name="Schwartz D.C."/>
            <person name="Town C.D."/>
        </authorList>
    </citation>
    <scope>GENOME REANNOTATION</scope>
    <source>
        <strain evidence="3 4">cv. Jemalong A17</strain>
    </source>
</reference>
<dbReference type="PANTHER" id="PTHR31672:SF13">
    <property type="entry name" value="F-BOX PROTEIN CPR30-LIKE"/>
    <property type="match status" value="1"/>
</dbReference>
<dbReference type="HOGENOM" id="CLU_027176_0_1_1"/>
<dbReference type="AlphaFoldDB" id="G7KD95"/>
<dbReference type="OMA" id="CENISIM"/>
<dbReference type="NCBIfam" id="TIGR01640">
    <property type="entry name" value="F_box_assoc_1"/>
    <property type="match status" value="1"/>
</dbReference>
<keyword evidence="4" id="KW-1185">Reference proteome</keyword>
<dbReference type="InterPro" id="IPR036047">
    <property type="entry name" value="F-box-like_dom_sf"/>
</dbReference>
<dbReference type="Pfam" id="PF08268">
    <property type="entry name" value="FBA_3"/>
    <property type="match status" value="1"/>
</dbReference>
<evidence type="ECO:0000313" key="3">
    <source>
        <dbReference type="EnsemblPlants" id="AES98397"/>
    </source>
</evidence>
<dbReference type="EnsemblPlants" id="AES98397">
    <property type="protein sequence ID" value="AES98397"/>
    <property type="gene ID" value="MTR_5g068040"/>
</dbReference>
<dbReference type="Proteomes" id="UP000002051">
    <property type="component" value="Chromosome 5"/>
</dbReference>
<organism evidence="2 4">
    <name type="scientific">Medicago truncatula</name>
    <name type="common">Barrel medic</name>
    <name type="synonym">Medicago tribuloides</name>
    <dbReference type="NCBI Taxonomy" id="3880"/>
    <lineage>
        <taxon>Eukaryota</taxon>
        <taxon>Viridiplantae</taxon>
        <taxon>Streptophyta</taxon>
        <taxon>Embryophyta</taxon>
        <taxon>Tracheophyta</taxon>
        <taxon>Spermatophyta</taxon>
        <taxon>Magnoliopsida</taxon>
        <taxon>eudicotyledons</taxon>
        <taxon>Gunneridae</taxon>
        <taxon>Pentapetalae</taxon>
        <taxon>rosids</taxon>
        <taxon>fabids</taxon>
        <taxon>Fabales</taxon>
        <taxon>Fabaceae</taxon>
        <taxon>Papilionoideae</taxon>
        <taxon>50 kb inversion clade</taxon>
        <taxon>NPAAA clade</taxon>
        <taxon>Hologalegina</taxon>
        <taxon>IRL clade</taxon>
        <taxon>Trifolieae</taxon>
        <taxon>Medicago</taxon>
    </lineage>
</organism>
<gene>
    <name evidence="2" type="ordered locus">MTR_5g068040</name>
</gene>
<dbReference type="InterPro" id="IPR050796">
    <property type="entry name" value="SCF_F-box_component"/>
</dbReference>
<feature type="domain" description="F-box" evidence="1">
    <location>
        <begin position="16"/>
        <end position="56"/>
    </location>
</feature>
<dbReference type="InterPro" id="IPR001810">
    <property type="entry name" value="F-box_dom"/>
</dbReference>
<reference evidence="2 4" key="1">
    <citation type="journal article" date="2011" name="Nature">
        <title>The Medicago genome provides insight into the evolution of rhizobial symbioses.</title>
        <authorList>
            <person name="Young N.D."/>
            <person name="Debelle F."/>
            <person name="Oldroyd G.E."/>
            <person name="Geurts R."/>
            <person name="Cannon S.B."/>
            <person name="Udvardi M.K."/>
            <person name="Benedito V.A."/>
            <person name="Mayer K.F."/>
            <person name="Gouzy J."/>
            <person name="Schoof H."/>
            <person name="Van de Peer Y."/>
            <person name="Proost S."/>
            <person name="Cook D.R."/>
            <person name="Meyers B.C."/>
            <person name="Spannagl M."/>
            <person name="Cheung F."/>
            <person name="De Mita S."/>
            <person name="Krishnakumar V."/>
            <person name="Gundlach H."/>
            <person name="Zhou S."/>
            <person name="Mudge J."/>
            <person name="Bharti A.K."/>
            <person name="Murray J.D."/>
            <person name="Naoumkina M.A."/>
            <person name="Rosen B."/>
            <person name="Silverstein K.A."/>
            <person name="Tang H."/>
            <person name="Rombauts S."/>
            <person name="Zhao P.X."/>
            <person name="Zhou P."/>
            <person name="Barbe V."/>
            <person name="Bardou P."/>
            <person name="Bechner M."/>
            <person name="Bellec A."/>
            <person name="Berger A."/>
            <person name="Berges H."/>
            <person name="Bidwell S."/>
            <person name="Bisseling T."/>
            <person name="Choisne N."/>
            <person name="Couloux A."/>
            <person name="Denny R."/>
            <person name="Deshpande S."/>
            <person name="Dai X."/>
            <person name="Doyle J.J."/>
            <person name="Dudez A.M."/>
            <person name="Farmer A.D."/>
            <person name="Fouteau S."/>
            <person name="Franken C."/>
            <person name="Gibelin C."/>
            <person name="Gish J."/>
            <person name="Goldstein S."/>
            <person name="Gonzalez A.J."/>
            <person name="Green P.J."/>
            <person name="Hallab A."/>
            <person name="Hartog M."/>
            <person name="Hua A."/>
            <person name="Humphray S.J."/>
            <person name="Jeong D.H."/>
            <person name="Jing Y."/>
            <person name="Jocker A."/>
            <person name="Kenton S.M."/>
            <person name="Kim D.J."/>
            <person name="Klee K."/>
            <person name="Lai H."/>
            <person name="Lang C."/>
            <person name="Lin S."/>
            <person name="Macmil S.L."/>
            <person name="Magdelenat G."/>
            <person name="Matthews L."/>
            <person name="McCorrison J."/>
            <person name="Monaghan E.L."/>
            <person name="Mun J.H."/>
            <person name="Najar F.Z."/>
            <person name="Nicholson C."/>
            <person name="Noirot C."/>
            <person name="O'Bleness M."/>
            <person name="Paule C.R."/>
            <person name="Poulain J."/>
            <person name="Prion F."/>
            <person name="Qin B."/>
            <person name="Qu C."/>
            <person name="Retzel E.F."/>
            <person name="Riddle C."/>
            <person name="Sallet E."/>
            <person name="Samain S."/>
            <person name="Samson N."/>
            <person name="Sanders I."/>
            <person name="Saurat O."/>
            <person name="Scarpelli C."/>
            <person name="Schiex T."/>
            <person name="Segurens B."/>
            <person name="Severin A.J."/>
            <person name="Sherrier D.J."/>
            <person name="Shi R."/>
            <person name="Sims S."/>
            <person name="Singer S.R."/>
            <person name="Sinharoy S."/>
            <person name="Sterck L."/>
            <person name="Viollet A."/>
            <person name="Wang B.B."/>
            <person name="Wang K."/>
            <person name="Wang M."/>
            <person name="Wang X."/>
            <person name="Warfsmann J."/>
            <person name="Weissenbach J."/>
            <person name="White D.D."/>
            <person name="White J.D."/>
            <person name="Wiley G.B."/>
            <person name="Wincker P."/>
            <person name="Xing Y."/>
            <person name="Yang L."/>
            <person name="Yao Z."/>
            <person name="Ying F."/>
            <person name="Zhai J."/>
            <person name="Zhou L."/>
            <person name="Zuber A."/>
            <person name="Denarie J."/>
            <person name="Dixon R.A."/>
            <person name="May G.D."/>
            <person name="Schwartz D.C."/>
            <person name="Rogers J."/>
            <person name="Quetier F."/>
            <person name="Town C.D."/>
            <person name="Roe B.A."/>
        </authorList>
    </citation>
    <scope>NUCLEOTIDE SEQUENCE [LARGE SCALE GENOMIC DNA]</scope>
    <source>
        <strain evidence="2">A17</strain>
        <strain evidence="3 4">cv. Jemalong A17</strain>
    </source>
</reference>
<sequence>MSPSTSGRRRLSPLILHDDLFTQVLLLLPVKSLMQLKCVCKSWNTLISGPTFVELHLQQSQRRKRQLLLTYVLSYDDNRWFVPLSICRLLSNTSITLDFGSCNGLICLLGRSANKHRAIWFRVWNPATGNISEKLGSLNKPRKRGSSMLRYTFGYDISTGSYKVVGFDTREVKVFGLTDNVWRNLPCVPDNAGIVCWDNNVNKGEYLSGTINWLAIQNWLQCDKYCENISIMRFVIISLDLGMETYKKMMPPPDCDQVPFVIEPIIAVLMDCLCFAHHLRTHFVIWKMTQFGVEKSWSRFLKISYQDLQIDIRFNEKMIYHPLLLSPLCLSENGDKLILANNHEDQAIIYNIRDNRVELTRIINSIQWFLSKNYVESLVPIC</sequence>
<dbReference type="InterPro" id="IPR013187">
    <property type="entry name" value="F-box-assoc_dom_typ3"/>
</dbReference>
<evidence type="ECO:0000313" key="4">
    <source>
        <dbReference type="Proteomes" id="UP000002051"/>
    </source>
</evidence>
<dbReference type="SMART" id="SM00256">
    <property type="entry name" value="FBOX"/>
    <property type="match status" value="1"/>
</dbReference>
<dbReference type="PaxDb" id="3880-AES98397"/>
<protein>
    <submittedName>
        <fullName evidence="2">F-box protein interaction domain protein</fullName>
    </submittedName>
</protein>
<proteinExistence type="predicted"/>
<dbReference type="PANTHER" id="PTHR31672">
    <property type="entry name" value="BNACNNG10540D PROTEIN"/>
    <property type="match status" value="1"/>
</dbReference>
<dbReference type="EMBL" id="CM001221">
    <property type="protein sequence ID" value="AES98397.1"/>
    <property type="molecule type" value="Genomic_DNA"/>
</dbReference>
<evidence type="ECO:0000313" key="2">
    <source>
        <dbReference type="EMBL" id="AES98397.1"/>
    </source>
</evidence>
<dbReference type="Gene3D" id="1.20.1280.50">
    <property type="match status" value="1"/>
</dbReference>
<dbReference type="Pfam" id="PF00646">
    <property type="entry name" value="F-box"/>
    <property type="match status" value="1"/>
</dbReference>
<accession>G7KD95</accession>
<dbReference type="SUPFAM" id="SSF81383">
    <property type="entry name" value="F-box domain"/>
    <property type="match status" value="1"/>
</dbReference>
<reference evidence="3" key="3">
    <citation type="submission" date="2015-04" db="UniProtKB">
        <authorList>
            <consortium name="EnsemblPlants"/>
        </authorList>
    </citation>
    <scope>IDENTIFICATION</scope>
    <source>
        <strain evidence="3">cv. Jemalong A17</strain>
    </source>
</reference>
<name>G7KD95_MEDTR</name>
<dbReference type="STRING" id="3880.G7KD95"/>
<dbReference type="InterPro" id="IPR017451">
    <property type="entry name" value="F-box-assoc_interact_dom"/>
</dbReference>